<protein>
    <submittedName>
        <fullName evidence="1">Uncharacterized protein</fullName>
    </submittedName>
</protein>
<dbReference type="OrthoDB" id="6773400at2759"/>
<evidence type="ECO:0000313" key="1">
    <source>
        <dbReference type="EMBL" id="CAH2004711.1"/>
    </source>
</evidence>
<name>A0A9P0M2W8_ACAOB</name>
<accession>A0A9P0M2W8</accession>
<reference evidence="1" key="1">
    <citation type="submission" date="2022-03" db="EMBL/GenBank/DDBJ databases">
        <authorList>
            <person name="Sayadi A."/>
        </authorList>
    </citation>
    <scope>NUCLEOTIDE SEQUENCE</scope>
</reference>
<dbReference type="AlphaFoldDB" id="A0A9P0M2W8"/>
<dbReference type="EMBL" id="CAKOFQ010007605">
    <property type="protein sequence ID" value="CAH2004711.1"/>
    <property type="molecule type" value="Genomic_DNA"/>
</dbReference>
<sequence>MIVEQWYLWQIWHYLTIIFRKFSVFLNIKINHSGAVSVGANESITLAESSTSAISDTLAPSSAKEITIPAKKIKMSHLPETEEPKIINC</sequence>
<keyword evidence="2" id="KW-1185">Reference proteome</keyword>
<gene>
    <name evidence="1" type="ORF">ACAOBT_LOCUS28154</name>
</gene>
<evidence type="ECO:0000313" key="2">
    <source>
        <dbReference type="Proteomes" id="UP001152888"/>
    </source>
</evidence>
<dbReference type="Proteomes" id="UP001152888">
    <property type="component" value="Unassembled WGS sequence"/>
</dbReference>
<organism evidence="1 2">
    <name type="scientific">Acanthoscelides obtectus</name>
    <name type="common">Bean weevil</name>
    <name type="synonym">Bruchus obtectus</name>
    <dbReference type="NCBI Taxonomy" id="200917"/>
    <lineage>
        <taxon>Eukaryota</taxon>
        <taxon>Metazoa</taxon>
        <taxon>Ecdysozoa</taxon>
        <taxon>Arthropoda</taxon>
        <taxon>Hexapoda</taxon>
        <taxon>Insecta</taxon>
        <taxon>Pterygota</taxon>
        <taxon>Neoptera</taxon>
        <taxon>Endopterygota</taxon>
        <taxon>Coleoptera</taxon>
        <taxon>Polyphaga</taxon>
        <taxon>Cucujiformia</taxon>
        <taxon>Chrysomeloidea</taxon>
        <taxon>Chrysomelidae</taxon>
        <taxon>Bruchinae</taxon>
        <taxon>Bruchini</taxon>
        <taxon>Acanthoscelides</taxon>
    </lineage>
</organism>
<proteinExistence type="predicted"/>
<comment type="caution">
    <text evidence="1">The sequence shown here is derived from an EMBL/GenBank/DDBJ whole genome shotgun (WGS) entry which is preliminary data.</text>
</comment>